<name>A0A1J4SF17_9BACT</name>
<accession>A0A1J4SF17</accession>
<protein>
    <submittedName>
        <fullName evidence="2">Uncharacterized protein</fullName>
    </submittedName>
</protein>
<keyword evidence="1" id="KW-0812">Transmembrane</keyword>
<dbReference type="EMBL" id="MNUO01000057">
    <property type="protein sequence ID" value="OIN97244.1"/>
    <property type="molecule type" value="Genomic_DNA"/>
</dbReference>
<reference evidence="2 3" key="1">
    <citation type="journal article" date="2016" name="Environ. Microbiol.">
        <title>Genomic resolution of a cold subsurface aquifer community provides metabolic insights for novel microbes adapted to high CO concentrations.</title>
        <authorList>
            <person name="Probst A.J."/>
            <person name="Castelle C.J."/>
            <person name="Singh A."/>
            <person name="Brown C.T."/>
            <person name="Anantharaman K."/>
            <person name="Sharon I."/>
            <person name="Hug L.A."/>
            <person name="Burstein D."/>
            <person name="Emerson J.B."/>
            <person name="Thomas B.C."/>
            <person name="Banfield J.F."/>
        </authorList>
    </citation>
    <scope>NUCLEOTIDE SEQUENCE [LARGE SCALE GENOMIC DNA]</scope>
    <source>
        <strain evidence="2">CG1_02_38_46</strain>
    </source>
</reference>
<evidence type="ECO:0000256" key="1">
    <source>
        <dbReference type="SAM" id="Phobius"/>
    </source>
</evidence>
<dbReference type="Proteomes" id="UP000182278">
    <property type="component" value="Unassembled WGS sequence"/>
</dbReference>
<evidence type="ECO:0000313" key="2">
    <source>
        <dbReference type="EMBL" id="OIN97244.1"/>
    </source>
</evidence>
<sequence>MRTIVKRIIKFSIFLLIFIPWTVILIISFPFILKSKYKRKKGLKPNILWEPVPIISIKYCSEAVKLFGYKVPLWSIIYTIFAKKGILTTLYPSSIILK</sequence>
<organism evidence="2 3">
    <name type="scientific">Candidatus Desantisbacteria bacterium CG1_02_38_46</name>
    <dbReference type="NCBI Taxonomy" id="1817893"/>
    <lineage>
        <taxon>Bacteria</taxon>
        <taxon>Candidatus Desantisiibacteriota</taxon>
    </lineage>
</organism>
<comment type="caution">
    <text evidence="2">The sequence shown here is derived from an EMBL/GenBank/DDBJ whole genome shotgun (WGS) entry which is preliminary data.</text>
</comment>
<gene>
    <name evidence="2" type="ORF">AUJ66_03990</name>
</gene>
<keyword evidence="1" id="KW-0472">Membrane</keyword>
<keyword evidence="1" id="KW-1133">Transmembrane helix</keyword>
<dbReference type="AlphaFoldDB" id="A0A1J4SF17"/>
<proteinExistence type="predicted"/>
<feature type="transmembrane region" description="Helical" evidence="1">
    <location>
        <begin position="12"/>
        <end position="33"/>
    </location>
</feature>
<dbReference type="STRING" id="1817893.AUJ66_03990"/>
<evidence type="ECO:0000313" key="3">
    <source>
        <dbReference type="Proteomes" id="UP000182278"/>
    </source>
</evidence>